<evidence type="ECO:0000313" key="2">
    <source>
        <dbReference type="EMBL" id="AIY66284.1"/>
    </source>
</evidence>
<dbReference type="KEGG" id="pseo:OM33_04345"/>
<evidence type="ECO:0000313" key="3">
    <source>
        <dbReference type="Proteomes" id="UP000030341"/>
    </source>
</evidence>
<dbReference type="Proteomes" id="UP000030341">
    <property type="component" value="Chromosome 1"/>
</dbReference>
<feature type="signal peptide" evidence="1">
    <location>
        <begin position="1"/>
        <end position="17"/>
    </location>
</feature>
<dbReference type="eggNOG" id="ENOG5033C4H">
    <property type="taxonomic scope" value="Bacteria"/>
</dbReference>
<feature type="chain" id="PRO_5002027995" description="Lipoprotein" evidence="1">
    <location>
        <begin position="18"/>
        <end position="131"/>
    </location>
</feature>
<protein>
    <recommendedName>
        <fullName evidence="4">Lipoprotein</fullName>
    </recommendedName>
</protein>
<gene>
    <name evidence="2" type="ORF">OM33_04345</name>
</gene>
<keyword evidence="1" id="KW-0732">Signal</keyword>
<accession>A0A0A7EI09</accession>
<dbReference type="PROSITE" id="PS51257">
    <property type="entry name" value="PROKAR_LIPOPROTEIN"/>
    <property type="match status" value="1"/>
</dbReference>
<sequence length="131" mass="14553">MQLVRFSSLFVACYFLAGCQLNQSNSPANPINTISDAESTLENVISDKSCDATYQCRVIGFGERACGGPSRFAIYSIKNSKQEDVEFLANEITQFEKTYNESTNAFSTCEHNPSPQTLCIANTCKLIERKQ</sequence>
<name>A0A0A7EI09_9GAMM</name>
<dbReference type="AlphaFoldDB" id="A0A0A7EI09"/>
<dbReference type="EMBL" id="CP009888">
    <property type="protein sequence ID" value="AIY66284.1"/>
    <property type="molecule type" value="Genomic_DNA"/>
</dbReference>
<evidence type="ECO:0008006" key="4">
    <source>
        <dbReference type="Google" id="ProtNLM"/>
    </source>
</evidence>
<dbReference type="HOGENOM" id="CLU_147308_0_0_6"/>
<dbReference type="RefSeq" id="WP_038643006.1">
    <property type="nucleotide sequence ID" value="NZ_CP009888.1"/>
</dbReference>
<organism evidence="2 3">
    <name type="scientific">Pseudoalteromonas piratica</name>
    <dbReference type="NCBI Taxonomy" id="1348114"/>
    <lineage>
        <taxon>Bacteria</taxon>
        <taxon>Pseudomonadati</taxon>
        <taxon>Pseudomonadota</taxon>
        <taxon>Gammaproteobacteria</taxon>
        <taxon>Alteromonadales</taxon>
        <taxon>Pseudoalteromonadaceae</taxon>
        <taxon>Pseudoalteromonas</taxon>
    </lineage>
</organism>
<reference evidence="2 3" key="1">
    <citation type="submission" date="2014-11" db="EMBL/GenBank/DDBJ databases">
        <title>Complete Genome Sequence of Pseudoalteromonas sp. Strain OCN003 Isolated from Kaneohe Bay, Oahu, Hawaii.</title>
        <authorList>
            <person name="Beurmann S."/>
            <person name="Videau P."/>
            <person name="Ushijima B."/>
            <person name="Smith A.M."/>
            <person name="Aeby G.S."/>
            <person name="Callahan S.M."/>
            <person name="Belcaid M."/>
        </authorList>
    </citation>
    <scope>NUCLEOTIDE SEQUENCE [LARGE SCALE GENOMIC DNA]</scope>
    <source>
        <strain evidence="2 3">OCN003</strain>
    </source>
</reference>
<dbReference type="OrthoDB" id="8703681at2"/>
<proteinExistence type="predicted"/>
<keyword evidence="3" id="KW-1185">Reference proteome</keyword>
<evidence type="ECO:0000256" key="1">
    <source>
        <dbReference type="SAM" id="SignalP"/>
    </source>
</evidence>